<comment type="caution">
    <text evidence="8">The sequence shown here is derived from an EMBL/GenBank/DDBJ whole genome shotgun (WGS) entry which is preliminary data.</text>
</comment>
<dbReference type="InterPro" id="IPR007535">
    <property type="entry name" value="Catechol_dOase_N"/>
</dbReference>
<evidence type="ECO:0000313" key="8">
    <source>
        <dbReference type="EMBL" id="RKP57763.1"/>
    </source>
</evidence>
<dbReference type="PROSITE" id="PS00083">
    <property type="entry name" value="INTRADIOL_DIOXYGENAS"/>
    <property type="match status" value="1"/>
</dbReference>
<dbReference type="EMBL" id="RBZU01000002">
    <property type="protein sequence ID" value="RKP57763.1"/>
    <property type="molecule type" value="Genomic_DNA"/>
</dbReference>
<name>A0A494Y641_9BURK</name>
<comment type="cofactor">
    <cofactor evidence="1">
        <name>Fe(3+)</name>
        <dbReference type="ChEBI" id="CHEBI:29034"/>
    </cofactor>
</comment>
<organism evidence="8 9">
    <name type="scientific">Pararobbsia silviterrae</name>
    <dbReference type="NCBI Taxonomy" id="1792498"/>
    <lineage>
        <taxon>Bacteria</taxon>
        <taxon>Pseudomonadati</taxon>
        <taxon>Pseudomonadota</taxon>
        <taxon>Betaproteobacteria</taxon>
        <taxon>Burkholderiales</taxon>
        <taxon>Burkholderiaceae</taxon>
        <taxon>Pararobbsia</taxon>
    </lineage>
</organism>
<dbReference type="InterPro" id="IPR000627">
    <property type="entry name" value="Intradiol_dOase_C"/>
</dbReference>
<dbReference type="CDD" id="cd03461">
    <property type="entry name" value="1_2-HQD"/>
    <property type="match status" value="1"/>
</dbReference>
<evidence type="ECO:0000256" key="5">
    <source>
        <dbReference type="ARBA" id="ARBA00023002"/>
    </source>
</evidence>
<feature type="domain" description="Intradiol ring-cleavage dioxygenases" evidence="7">
    <location>
        <begin position="129"/>
        <end position="157"/>
    </location>
</feature>
<evidence type="ECO:0000256" key="1">
    <source>
        <dbReference type="ARBA" id="ARBA00001965"/>
    </source>
</evidence>
<evidence type="ECO:0000259" key="7">
    <source>
        <dbReference type="PROSITE" id="PS00083"/>
    </source>
</evidence>
<evidence type="ECO:0000256" key="3">
    <source>
        <dbReference type="ARBA" id="ARBA00022723"/>
    </source>
</evidence>
<protein>
    <submittedName>
        <fullName evidence="8">Hydroxyquinol 1,2-dioxygenase</fullName>
    </submittedName>
</protein>
<evidence type="ECO:0000256" key="4">
    <source>
        <dbReference type="ARBA" id="ARBA00022964"/>
    </source>
</evidence>
<sequence length="291" mass="32033">MQNINEDTITQAVIASLARCDRPRLRTIMTSLVQHLHAFARDVALTEDEWAQAIAFLTEVGHITDDKRQEFILLSDTLGLSMLVTTQNNVKPSNCTEATVFGPFFVEGSPVYQNGDDISNGAHGAPCYVSGQIRGVGGEPIPFAHLDVWQSDEDGFYDVQTPDASGETVMRARGRLTTDEHGRFHFRSILAEAYPIPHDGPVGRMLAATGRHPWRPAHLHFMIAAPGFETLVTHVFRNGDPYLDSDVVFGVRSTLIADWIEHAPGTAPDGTRFDAPWYSLDFDFVLNAGAA</sequence>
<accession>A0A494Y641</accession>
<keyword evidence="5" id="KW-0560">Oxidoreductase</keyword>
<proteinExistence type="inferred from homology"/>
<keyword evidence="9" id="KW-1185">Reference proteome</keyword>
<gene>
    <name evidence="8" type="ORF">D7S86_07470</name>
</gene>
<evidence type="ECO:0000313" key="9">
    <source>
        <dbReference type="Proteomes" id="UP000270342"/>
    </source>
</evidence>
<dbReference type="SUPFAM" id="SSF49482">
    <property type="entry name" value="Aromatic compound dioxygenase"/>
    <property type="match status" value="1"/>
</dbReference>
<dbReference type="PANTHER" id="PTHR33711">
    <property type="entry name" value="DIOXYGENASE, PUTATIVE (AFU_ORTHOLOGUE AFUA_2G02910)-RELATED"/>
    <property type="match status" value="1"/>
</dbReference>
<comment type="similarity">
    <text evidence="2">Belongs to the intradiol ring-cleavage dioxygenase family.</text>
</comment>
<evidence type="ECO:0000256" key="2">
    <source>
        <dbReference type="ARBA" id="ARBA00007825"/>
    </source>
</evidence>
<dbReference type="InterPro" id="IPR039390">
    <property type="entry name" value="1_2-HQD/HQD"/>
</dbReference>
<dbReference type="GO" id="GO:0018576">
    <property type="term" value="F:catechol 1,2-dioxygenase activity"/>
    <property type="evidence" value="ECO:0007669"/>
    <property type="project" value="InterPro"/>
</dbReference>
<keyword evidence="6" id="KW-0408">Iron</keyword>
<dbReference type="GO" id="GO:0009712">
    <property type="term" value="P:catechol-containing compound metabolic process"/>
    <property type="evidence" value="ECO:0007669"/>
    <property type="project" value="InterPro"/>
</dbReference>
<dbReference type="InterPro" id="IPR050770">
    <property type="entry name" value="Intradiol_RC_Dioxygenase"/>
</dbReference>
<dbReference type="GO" id="GO:0008199">
    <property type="term" value="F:ferric iron binding"/>
    <property type="evidence" value="ECO:0007669"/>
    <property type="project" value="InterPro"/>
</dbReference>
<dbReference type="Proteomes" id="UP000270342">
    <property type="component" value="Unassembled WGS sequence"/>
</dbReference>
<dbReference type="Pfam" id="PF00775">
    <property type="entry name" value="Dioxygenase_C"/>
    <property type="match status" value="1"/>
</dbReference>
<dbReference type="InterPro" id="IPR015889">
    <property type="entry name" value="Intradiol_dOase_core"/>
</dbReference>
<keyword evidence="3" id="KW-0479">Metal-binding</keyword>
<reference evidence="8 9" key="1">
    <citation type="submission" date="2018-10" db="EMBL/GenBank/DDBJ databases">
        <title>Robbsia sp. DHC34, isolated from soil.</title>
        <authorList>
            <person name="Gao Z.-H."/>
            <person name="Qiu L.-H."/>
        </authorList>
    </citation>
    <scope>NUCLEOTIDE SEQUENCE [LARGE SCALE GENOMIC DNA]</scope>
    <source>
        <strain evidence="8 9">DHC34</strain>
    </source>
</reference>
<dbReference type="RefSeq" id="WP_121085057.1">
    <property type="nucleotide sequence ID" value="NZ_RBZU01000002.1"/>
</dbReference>
<dbReference type="PANTHER" id="PTHR33711:SF7">
    <property type="entry name" value="INTRADIOL RING-CLEAVAGE DIOXYGENASES DOMAIN-CONTAINING PROTEIN-RELATED"/>
    <property type="match status" value="1"/>
</dbReference>
<dbReference type="Gene3D" id="2.60.130.10">
    <property type="entry name" value="Aromatic compound dioxygenase"/>
    <property type="match status" value="1"/>
</dbReference>
<dbReference type="OrthoDB" id="9800887at2"/>
<keyword evidence="4 8" id="KW-0223">Dioxygenase</keyword>
<evidence type="ECO:0000256" key="6">
    <source>
        <dbReference type="ARBA" id="ARBA00023004"/>
    </source>
</evidence>
<dbReference type="AlphaFoldDB" id="A0A494Y641"/>
<dbReference type="Pfam" id="PF04444">
    <property type="entry name" value="Dioxygenase_N"/>
    <property type="match status" value="1"/>
</dbReference>